<dbReference type="InParanoid" id="A0A0C2WRV4"/>
<reference evidence="1 2" key="1">
    <citation type="submission" date="2014-04" db="EMBL/GenBank/DDBJ databases">
        <title>Evolutionary Origins and Diversification of the Mycorrhizal Mutualists.</title>
        <authorList>
            <consortium name="DOE Joint Genome Institute"/>
            <consortium name="Mycorrhizal Genomics Consortium"/>
            <person name="Kohler A."/>
            <person name="Kuo A."/>
            <person name="Nagy L.G."/>
            <person name="Floudas D."/>
            <person name="Copeland A."/>
            <person name="Barry K.W."/>
            <person name="Cichocki N."/>
            <person name="Veneault-Fourrey C."/>
            <person name="LaButti K."/>
            <person name="Lindquist E.A."/>
            <person name="Lipzen A."/>
            <person name="Lundell T."/>
            <person name="Morin E."/>
            <person name="Murat C."/>
            <person name="Riley R."/>
            <person name="Ohm R."/>
            <person name="Sun H."/>
            <person name="Tunlid A."/>
            <person name="Henrissat B."/>
            <person name="Grigoriev I.V."/>
            <person name="Hibbett D.S."/>
            <person name="Martin F."/>
        </authorList>
    </citation>
    <scope>NUCLEOTIDE SEQUENCE [LARGE SCALE GENOMIC DNA]</scope>
    <source>
        <strain evidence="1 2">Koide BX008</strain>
    </source>
</reference>
<accession>A0A0C2WRV4</accession>
<gene>
    <name evidence="1" type="ORF">M378DRAFT_169277</name>
</gene>
<sequence length="149" mass="18564">MPFFFKRKRNSYTSCGSVKGFSIHRRNPEDIDKIWVQFLKEREEMSRRRQSYEDTKTEGARNTEELAGQVEELRHQQAQERQKWEWERKEWQERERWLMKEQEARELWLKQQIAEQERAQERLQQQLLENDRRFQEIDQKFKLLDGSKS</sequence>
<protein>
    <submittedName>
        <fullName evidence="1">Uncharacterized protein</fullName>
    </submittedName>
</protein>
<dbReference type="HOGENOM" id="CLU_1749153_0_0_1"/>
<keyword evidence="2" id="KW-1185">Reference proteome</keyword>
<evidence type="ECO:0000313" key="1">
    <source>
        <dbReference type="EMBL" id="KIL59481.1"/>
    </source>
</evidence>
<proteinExistence type="predicted"/>
<dbReference type="AlphaFoldDB" id="A0A0C2WRV4"/>
<name>A0A0C2WRV4_AMAMK</name>
<organism evidence="1 2">
    <name type="scientific">Amanita muscaria (strain Koide BX008)</name>
    <dbReference type="NCBI Taxonomy" id="946122"/>
    <lineage>
        <taxon>Eukaryota</taxon>
        <taxon>Fungi</taxon>
        <taxon>Dikarya</taxon>
        <taxon>Basidiomycota</taxon>
        <taxon>Agaricomycotina</taxon>
        <taxon>Agaricomycetes</taxon>
        <taxon>Agaricomycetidae</taxon>
        <taxon>Agaricales</taxon>
        <taxon>Pluteineae</taxon>
        <taxon>Amanitaceae</taxon>
        <taxon>Amanita</taxon>
    </lineage>
</organism>
<dbReference type="Proteomes" id="UP000054549">
    <property type="component" value="Unassembled WGS sequence"/>
</dbReference>
<evidence type="ECO:0000313" key="2">
    <source>
        <dbReference type="Proteomes" id="UP000054549"/>
    </source>
</evidence>
<dbReference type="EMBL" id="KN818315">
    <property type="protein sequence ID" value="KIL59481.1"/>
    <property type="molecule type" value="Genomic_DNA"/>
</dbReference>